<comment type="caution">
    <text evidence="4">The sequence shown here is derived from an EMBL/GenBank/DDBJ whole genome shotgun (WGS) entry which is preliminary data.</text>
</comment>
<dbReference type="EMBL" id="JBEHCU010007399">
    <property type="protein sequence ID" value="KAL1394891.1"/>
    <property type="molecule type" value="Genomic_DNA"/>
</dbReference>
<dbReference type="PANTHER" id="PTHR24173">
    <property type="entry name" value="ANKYRIN REPEAT CONTAINING"/>
    <property type="match status" value="1"/>
</dbReference>
<gene>
    <name evidence="4" type="ORF">pipiens_011628</name>
</gene>
<organism evidence="4 5">
    <name type="scientific">Culex pipiens pipiens</name>
    <name type="common">Northern house mosquito</name>
    <dbReference type="NCBI Taxonomy" id="38569"/>
    <lineage>
        <taxon>Eukaryota</taxon>
        <taxon>Metazoa</taxon>
        <taxon>Ecdysozoa</taxon>
        <taxon>Arthropoda</taxon>
        <taxon>Hexapoda</taxon>
        <taxon>Insecta</taxon>
        <taxon>Pterygota</taxon>
        <taxon>Neoptera</taxon>
        <taxon>Endopterygota</taxon>
        <taxon>Diptera</taxon>
        <taxon>Nematocera</taxon>
        <taxon>Culicoidea</taxon>
        <taxon>Culicidae</taxon>
        <taxon>Culicinae</taxon>
        <taxon>Culicini</taxon>
        <taxon>Culex</taxon>
        <taxon>Culex</taxon>
    </lineage>
</organism>
<evidence type="ECO:0000313" key="4">
    <source>
        <dbReference type="EMBL" id="KAL1394891.1"/>
    </source>
</evidence>
<feature type="repeat" description="ANK" evidence="3">
    <location>
        <begin position="1290"/>
        <end position="1322"/>
    </location>
</feature>
<evidence type="ECO:0008006" key="6">
    <source>
        <dbReference type="Google" id="ProtNLM"/>
    </source>
</evidence>
<keyword evidence="5" id="KW-1185">Reference proteome</keyword>
<dbReference type="SUPFAM" id="SSF48403">
    <property type="entry name" value="Ankyrin repeat"/>
    <property type="match status" value="2"/>
</dbReference>
<dbReference type="Pfam" id="PF00023">
    <property type="entry name" value="Ank"/>
    <property type="match status" value="2"/>
</dbReference>
<feature type="repeat" description="ANK" evidence="3">
    <location>
        <begin position="1256"/>
        <end position="1288"/>
    </location>
</feature>
<dbReference type="InterPro" id="IPR027417">
    <property type="entry name" value="P-loop_NTPase"/>
</dbReference>
<name>A0ABD1D5J4_CULPP</name>
<dbReference type="PROSITE" id="PS50088">
    <property type="entry name" value="ANK_REPEAT"/>
    <property type="match status" value="10"/>
</dbReference>
<proteinExistence type="predicted"/>
<reference evidence="4 5" key="1">
    <citation type="submission" date="2024-05" db="EMBL/GenBank/DDBJ databases">
        <title>Culex pipiens pipiens assembly and annotation.</title>
        <authorList>
            <person name="Alout H."/>
            <person name="Durand T."/>
        </authorList>
    </citation>
    <scope>NUCLEOTIDE SEQUENCE [LARGE SCALE GENOMIC DNA]</scope>
    <source>
        <strain evidence="4">HA-2024</strain>
        <tissue evidence="4">Whole body</tissue>
    </source>
</reference>
<feature type="repeat" description="ANK" evidence="3">
    <location>
        <begin position="44"/>
        <end position="76"/>
    </location>
</feature>
<evidence type="ECO:0000256" key="1">
    <source>
        <dbReference type="ARBA" id="ARBA00022737"/>
    </source>
</evidence>
<feature type="repeat" description="ANK" evidence="3">
    <location>
        <begin position="1090"/>
        <end position="1122"/>
    </location>
</feature>
<evidence type="ECO:0000313" key="5">
    <source>
        <dbReference type="Proteomes" id="UP001562425"/>
    </source>
</evidence>
<evidence type="ECO:0000256" key="2">
    <source>
        <dbReference type="ARBA" id="ARBA00023043"/>
    </source>
</evidence>
<dbReference type="InterPro" id="IPR036770">
    <property type="entry name" value="Ankyrin_rpt-contain_sf"/>
</dbReference>
<keyword evidence="1" id="KW-0677">Repeat</keyword>
<feature type="repeat" description="ANK" evidence="3">
    <location>
        <begin position="1056"/>
        <end position="1088"/>
    </location>
</feature>
<feature type="repeat" description="ANK" evidence="3">
    <location>
        <begin position="1222"/>
        <end position="1254"/>
    </location>
</feature>
<dbReference type="Pfam" id="PF12796">
    <property type="entry name" value="Ank_2"/>
    <property type="match status" value="4"/>
</dbReference>
<dbReference type="PRINTS" id="PR01415">
    <property type="entry name" value="ANKYRIN"/>
</dbReference>
<sequence>MDNKQLLRAARLLLAIEEGNIAQVGAILDDGGAAAVNFVNHHNKCQTPLHEAVRGGDPQLVDLLLSRGANAESRNVDNKKPLDLCAGLDGGRRRAVEAVFREFFRRNKLVRVDEGRKKVEGLVRTFVKRPGTAAVGQFYETKLLTMVLFRLLNDERVRGFYLGNNLDEAGAFDDIVLRVVDAGGGEGKVWCLQAKHREAASSVNFRDLINMAKKGGDFHLVKYFDSFLKIRYMFGGGGEHAIFRGEYERVELELIIFTPAVINFPEGVECEVTDRSNMFYSGEGEIEQMLNKSLLPTPDRHAYLVEQFFAQLRFYTEQATEDKLEPIVRSDIKSANYRSDGPLFSKLHDAVECWWKQSGDVPFQTERCELLELAASQVELEQLHENGLGKLRSDRVRFDAKETGKCGWVDCEVVNVVSATPELSCVRVIQYLQSRGVDFRFVIAQFGGRKLASLGRAQPGCTMVAYLPEVDKEVVEELRRASWKSIVVTRERLEGGWVSKSDEIRGLVDLEVDSQEKILKSQVTFQGCPVQLGALLDRAPRSLIDGETLHRIIYDESFAISNNSFAMDFEELKGCYVDRDVLDTRNNKFVSLGKIPTKVVIVAAEPGMGKSTLLTGHAVRLKEENPLKWIIRMNLLDLSKQFNEWSKAETSLNEEHAWNLLLEITSFDSTRIGSFERNIFEWYCKQRKIILLLDGFDEVSPDYTDVVLQLIQLYKRNFTAKLRITTRSGGTEKHLENARNFVQYSLERFSKEQSKLFLTRFWQSKLGARFDANKFESYFLQLLAHLLEKSDFGKDDLISIPLQIKMIAMMFQDHFAEFCKSPDGLAQFEKLDLVTLYERFIELQFRVILLEEKNKTDTSKPYHAYEKFFAAQFIWEKYALVQNEGLDLFYTLTLHIIEKEFNQVAKFLQQIARRKIRECFDVASKACDLLNKLMTLVDDSMKKIPSVAFASILGIVEHSLTSDSECFLKVKEFVYEQSGDFRDILLIKASESGYLHLLRLSHLEVVQTLLALGANVNTATAESLTPLHVASKNGHAHVVRALLNANATNLHVRSERGEAPLHSAIANGHTEIVLLLLKKGANVTVAATENGWTPLHFAVQQNLYGIAEILLERGAPVHGVSRDREETALHLAVAAENLEMVQLLLGKGADADALDRCGKTGLNYAVRSKSVEIVTTLLKYGATLYEYDLGWTPLHEAASVGSLELVELFLAQGVDVNRRARHGLTPLMLASFARQTNMVKLLLDRGANVNLGTYVDGYMPMHCAAQKNCPEMIRLFAKKGADVNCLAKSMGYTPLHEAIRNKAVKAVHLLLSLGADPDVGTMFGYTALEMARDYLHWDSL</sequence>
<dbReference type="InterPro" id="IPR002110">
    <property type="entry name" value="Ankyrin_rpt"/>
</dbReference>
<feature type="repeat" description="ANK" evidence="3">
    <location>
        <begin position="1022"/>
        <end position="1047"/>
    </location>
</feature>
<dbReference type="PROSITE" id="PS50297">
    <property type="entry name" value="ANK_REP_REGION"/>
    <property type="match status" value="9"/>
</dbReference>
<dbReference type="SMART" id="SM00248">
    <property type="entry name" value="ANK"/>
    <property type="match status" value="11"/>
</dbReference>
<dbReference type="PANTHER" id="PTHR24173:SF74">
    <property type="entry name" value="ANKYRIN REPEAT DOMAIN-CONTAINING PROTEIN 16"/>
    <property type="match status" value="1"/>
</dbReference>
<dbReference type="Gene3D" id="3.40.50.300">
    <property type="entry name" value="P-loop containing nucleotide triphosphate hydrolases"/>
    <property type="match status" value="1"/>
</dbReference>
<keyword evidence="2 3" id="KW-0040">ANK repeat</keyword>
<dbReference type="Gene3D" id="1.25.40.20">
    <property type="entry name" value="Ankyrin repeat-containing domain"/>
    <property type="match status" value="2"/>
</dbReference>
<dbReference type="SUPFAM" id="SSF52540">
    <property type="entry name" value="P-loop containing nucleoside triphosphate hydrolases"/>
    <property type="match status" value="1"/>
</dbReference>
<evidence type="ECO:0000256" key="3">
    <source>
        <dbReference type="PROSITE-ProRule" id="PRU00023"/>
    </source>
</evidence>
<feature type="repeat" description="ANK" evidence="3">
    <location>
        <begin position="1157"/>
        <end position="1189"/>
    </location>
</feature>
<protein>
    <recommendedName>
        <fullName evidence="6">NACHT domain-containing protein</fullName>
    </recommendedName>
</protein>
<dbReference type="Proteomes" id="UP001562425">
    <property type="component" value="Unassembled WGS sequence"/>
</dbReference>
<feature type="repeat" description="ANK" evidence="3">
    <location>
        <begin position="1124"/>
        <end position="1156"/>
    </location>
</feature>
<feature type="repeat" description="ANK" evidence="3">
    <location>
        <begin position="1189"/>
        <end position="1221"/>
    </location>
</feature>
<accession>A0ABD1D5J4</accession>